<feature type="domain" description="VHS" evidence="1">
    <location>
        <begin position="51"/>
        <end position="103"/>
    </location>
</feature>
<dbReference type="Proteomes" id="UP000000600">
    <property type="component" value="Unassembled WGS sequence"/>
</dbReference>
<dbReference type="GeneID" id="5014526"/>
<dbReference type="EMBL" id="CT868013">
    <property type="protein sequence ID" value="CAK61344.1"/>
    <property type="molecule type" value="Genomic_DNA"/>
</dbReference>
<organism evidence="2 3">
    <name type="scientific">Paramecium tetraurelia</name>
    <dbReference type="NCBI Taxonomy" id="5888"/>
    <lineage>
        <taxon>Eukaryota</taxon>
        <taxon>Sar</taxon>
        <taxon>Alveolata</taxon>
        <taxon>Ciliophora</taxon>
        <taxon>Intramacronucleata</taxon>
        <taxon>Oligohymenophorea</taxon>
        <taxon>Peniculida</taxon>
        <taxon>Parameciidae</taxon>
        <taxon>Paramecium</taxon>
    </lineage>
</organism>
<protein>
    <recommendedName>
        <fullName evidence="1">VHS domain-containing protein</fullName>
    </recommendedName>
</protein>
<dbReference type="InParanoid" id="A0BS27"/>
<dbReference type="HOGENOM" id="CLU_2269027_0_0_1"/>
<name>A0BS27_PARTE</name>
<evidence type="ECO:0000313" key="3">
    <source>
        <dbReference type="Proteomes" id="UP000000600"/>
    </source>
</evidence>
<dbReference type="GO" id="GO:0035091">
    <property type="term" value="F:phosphatidylinositol binding"/>
    <property type="evidence" value="ECO:0007669"/>
    <property type="project" value="InterPro"/>
</dbReference>
<dbReference type="KEGG" id="ptm:GSPATT00031575001"/>
<accession>A0BS27</accession>
<dbReference type="AlphaFoldDB" id="A0BS27"/>
<dbReference type="PROSITE" id="PS50179">
    <property type="entry name" value="VHS"/>
    <property type="match status" value="1"/>
</dbReference>
<evidence type="ECO:0000313" key="2">
    <source>
        <dbReference type="EMBL" id="CAK61344.1"/>
    </source>
</evidence>
<dbReference type="GO" id="GO:0043130">
    <property type="term" value="F:ubiquitin binding"/>
    <property type="evidence" value="ECO:0007669"/>
    <property type="project" value="InterPro"/>
</dbReference>
<reference evidence="2 3" key="1">
    <citation type="journal article" date="2006" name="Nature">
        <title>Global trends of whole-genome duplications revealed by the ciliate Paramecium tetraurelia.</title>
        <authorList>
            <consortium name="Genoscope"/>
            <person name="Aury J.-M."/>
            <person name="Jaillon O."/>
            <person name="Duret L."/>
            <person name="Noel B."/>
            <person name="Jubin C."/>
            <person name="Porcel B.M."/>
            <person name="Segurens B."/>
            <person name="Daubin V."/>
            <person name="Anthouard V."/>
            <person name="Aiach N."/>
            <person name="Arnaiz O."/>
            <person name="Billaut A."/>
            <person name="Beisson J."/>
            <person name="Blanc I."/>
            <person name="Bouhouche K."/>
            <person name="Camara F."/>
            <person name="Duharcourt S."/>
            <person name="Guigo R."/>
            <person name="Gogendeau D."/>
            <person name="Katinka M."/>
            <person name="Keller A.-M."/>
            <person name="Kissmehl R."/>
            <person name="Klotz C."/>
            <person name="Koll F."/>
            <person name="Le Moue A."/>
            <person name="Lepere C."/>
            <person name="Malinsky S."/>
            <person name="Nowacki M."/>
            <person name="Nowak J.K."/>
            <person name="Plattner H."/>
            <person name="Poulain J."/>
            <person name="Ruiz F."/>
            <person name="Serrano V."/>
            <person name="Zagulski M."/>
            <person name="Dessen P."/>
            <person name="Betermier M."/>
            <person name="Weissenbach J."/>
            <person name="Scarpelli C."/>
            <person name="Schachter V."/>
            <person name="Sperling L."/>
            <person name="Meyer E."/>
            <person name="Cohen J."/>
            <person name="Wincker P."/>
        </authorList>
    </citation>
    <scope>NUCLEOTIDE SEQUENCE [LARGE SCALE GENOMIC DNA]</scope>
    <source>
        <strain evidence="2 3">Stock d4-2</strain>
    </source>
</reference>
<keyword evidence="3" id="KW-1185">Reference proteome</keyword>
<evidence type="ECO:0000259" key="1">
    <source>
        <dbReference type="PROSITE" id="PS50179"/>
    </source>
</evidence>
<dbReference type="RefSeq" id="XP_001428742.1">
    <property type="nucleotide sequence ID" value="XM_001428705.1"/>
</dbReference>
<sequence length="103" mass="12292">MQSKRGEFLQELIFEIEQYSLDYEHNESQIQLKLSQLCIEPLLQHLLPKKKSIRKRMTKKLAIKNKESKDFQQIQEGLKTLCLNDCSQSFHQKASFNNFLKNY</sequence>
<gene>
    <name evidence="2" type="ORF">GSPATT00031575001</name>
</gene>
<proteinExistence type="predicted"/>
<dbReference type="InterPro" id="IPR002014">
    <property type="entry name" value="VHS_dom"/>
</dbReference>